<evidence type="ECO:0008006" key="16">
    <source>
        <dbReference type="Google" id="ProtNLM"/>
    </source>
</evidence>
<evidence type="ECO:0000256" key="8">
    <source>
        <dbReference type="ARBA" id="ARBA00023163"/>
    </source>
</evidence>
<comment type="subcellular location">
    <subcellularLocation>
        <location evidence="1">Nucleus</location>
        <location evidence="1">Nucleolus</location>
    </subcellularLocation>
</comment>
<evidence type="ECO:0000256" key="6">
    <source>
        <dbReference type="ARBA" id="ARBA00023015"/>
    </source>
</evidence>
<evidence type="ECO:0000259" key="12">
    <source>
        <dbReference type="Pfam" id="PF20644"/>
    </source>
</evidence>
<feature type="region of interest" description="Disordered" evidence="10">
    <location>
        <begin position="132"/>
        <end position="156"/>
    </location>
</feature>
<feature type="domain" description="Rrn7/TAF1B N-terminal cyclin" evidence="12">
    <location>
        <begin position="90"/>
        <end position="234"/>
    </location>
</feature>
<reference evidence="14 15" key="1">
    <citation type="submission" date="2019-09" db="EMBL/GenBank/DDBJ databases">
        <authorList>
            <person name="Brejova B."/>
        </authorList>
    </citation>
    <scope>NUCLEOTIDE SEQUENCE [LARGE SCALE GENOMIC DNA]</scope>
</reference>
<dbReference type="GO" id="GO:0070860">
    <property type="term" value="C:RNA polymerase I core factor complex"/>
    <property type="evidence" value="ECO:0007669"/>
    <property type="project" value="InterPro"/>
</dbReference>
<keyword evidence="8" id="KW-0804">Transcription</keyword>
<organism evidence="14 15">
    <name type="scientific">Magnusiomyces paraingens</name>
    <dbReference type="NCBI Taxonomy" id="2606893"/>
    <lineage>
        <taxon>Eukaryota</taxon>
        <taxon>Fungi</taxon>
        <taxon>Dikarya</taxon>
        <taxon>Ascomycota</taxon>
        <taxon>Saccharomycotina</taxon>
        <taxon>Dipodascomycetes</taxon>
        <taxon>Dipodascales</taxon>
        <taxon>Dipodascaceae</taxon>
        <taxon>Magnusiomyces</taxon>
    </lineage>
</organism>
<evidence type="ECO:0000256" key="10">
    <source>
        <dbReference type="SAM" id="MobiDB-lite"/>
    </source>
</evidence>
<keyword evidence="15" id="KW-1185">Reference proteome</keyword>
<dbReference type="AlphaFoldDB" id="A0A5E8BEV9"/>
<protein>
    <recommendedName>
        <fullName evidence="16">RRN7-type domain-containing protein</fullName>
    </recommendedName>
</protein>
<evidence type="ECO:0000313" key="15">
    <source>
        <dbReference type="Proteomes" id="UP000398389"/>
    </source>
</evidence>
<keyword evidence="9" id="KW-0539">Nucleus</keyword>
<feature type="compositionally biased region" description="Basic and acidic residues" evidence="10">
    <location>
        <begin position="496"/>
        <end position="508"/>
    </location>
</feature>
<evidence type="ECO:0000256" key="1">
    <source>
        <dbReference type="ARBA" id="ARBA00004604"/>
    </source>
</evidence>
<evidence type="ECO:0000256" key="2">
    <source>
        <dbReference type="ARBA" id="ARBA00006899"/>
    </source>
</evidence>
<dbReference type="GO" id="GO:0008270">
    <property type="term" value="F:zinc ion binding"/>
    <property type="evidence" value="ECO:0007669"/>
    <property type="project" value="UniProtKB-KW"/>
</dbReference>
<evidence type="ECO:0000256" key="5">
    <source>
        <dbReference type="ARBA" id="ARBA00022833"/>
    </source>
</evidence>
<name>A0A5E8BEV9_9ASCO</name>
<dbReference type="GO" id="GO:0042790">
    <property type="term" value="P:nucleolar large rRNA transcription by RNA polymerase I"/>
    <property type="evidence" value="ECO:0007669"/>
    <property type="project" value="TreeGrafter"/>
</dbReference>
<feature type="compositionally biased region" description="Acidic residues" evidence="10">
    <location>
        <begin position="477"/>
        <end position="495"/>
    </location>
</feature>
<keyword evidence="7" id="KW-0238">DNA-binding</keyword>
<dbReference type="Pfam" id="PF20644">
    <property type="entry name" value="Rrn7_cyclin_N"/>
    <property type="match status" value="1"/>
</dbReference>
<sequence>MLRWSVGPVCGVDNCRSRHWRIIDGQHVCRNGHVREGDIEMAEDEGGGEQGRYMRVTGSMIADRRSQAASQPEEASPKEVTKSLHKALTYILKQQAEFLVKEKGAPSDIMHVSRALFGLWVDYITNRPTFEAHDDSSGIESNSEVSGSENDIKPTRFKDKTPLKTKIKTGRYKQIAPYKPPLRTNVNLQPRAWPLACIYLACCVVQYPIYISDLMRWLYNNEYPQMNSFNSLPKEFKKTLHLSQLHNHVIKFDNKFLDTSVYDQVNTMGSMFCKKHEYEIPNLSINPLLIKLIYMLYLPPEIYPAVLRLIKILQIDFDITRSDPTTNSSSDDRTLYALVVLMCKILYGFDNVIRHPKPHEPGAQIIDWELWQSMVYRTWVETDSFGYIDPTNVLYWNTERLERCLDWAEDLVYNDENEVVNNEKKSREGVTRFMRKTFPLKKRDPKPYNPHDSILFKAPPRKGKKRTLNNSQSFDNTQEDDGDDENEEDEELNSDEELKRNGVHRTELPKIGPIMERDLFSNSNSNLYRPDKEISSDSNSDFEEFVQTKTGIYRRGEEDMEIPVEDNRETQKISQPDDHILLEVNQLVQSTTTPYEIQLTKFADTDEEEGKEEKDNDEGWEDVNEENMPVSEDYADALQYPGDVEPSREAQVNEALNEYWNHKAQTMNNLYYSNIRKFKEHNHFSNPVIPRKSSIMDLKNTRYMGKLLRPGHRYKMYDPEGDDTELVKTLFDAAPSVIGTSPTVIEKLFKHLEKYIVKPKSQ</sequence>
<feature type="region of interest" description="Disordered" evidence="10">
    <location>
        <begin position="440"/>
        <end position="539"/>
    </location>
</feature>
<evidence type="ECO:0000259" key="13">
    <source>
        <dbReference type="Pfam" id="PF20645"/>
    </source>
</evidence>
<evidence type="ECO:0000256" key="4">
    <source>
        <dbReference type="ARBA" id="ARBA00022771"/>
    </source>
</evidence>
<proteinExistence type="inferred from homology"/>
<dbReference type="Pfam" id="PF11781">
    <property type="entry name" value="Zn_ribbon_RRN7"/>
    <property type="match status" value="1"/>
</dbReference>
<dbReference type="InterPro" id="IPR033599">
    <property type="entry name" value="TAF1B/Rrn7"/>
</dbReference>
<keyword evidence="6" id="KW-0805">Transcription regulation</keyword>
<dbReference type="PANTHER" id="PTHR31576:SF2">
    <property type="entry name" value="TATA BOX-BINDING PROTEIN-ASSOCIATED FACTOR RNA POLYMERASE I SUBUNIT B"/>
    <property type="match status" value="1"/>
</dbReference>
<keyword evidence="4" id="KW-0863">Zinc-finger</keyword>
<feature type="region of interest" description="Disordered" evidence="10">
    <location>
        <begin position="602"/>
        <end position="623"/>
    </location>
</feature>
<comment type="similarity">
    <text evidence="2">Belongs to the RRN7/TAF1B family.</text>
</comment>
<feature type="compositionally biased region" description="Acidic residues" evidence="10">
    <location>
        <begin position="605"/>
        <end position="623"/>
    </location>
</feature>
<feature type="domain" description="RRN7-type" evidence="11">
    <location>
        <begin position="4"/>
        <end position="37"/>
    </location>
</feature>
<keyword evidence="3" id="KW-0479">Metal-binding</keyword>
<dbReference type="RefSeq" id="XP_031853232.1">
    <property type="nucleotide sequence ID" value="XM_031997341.1"/>
</dbReference>
<dbReference type="InterPro" id="IPR048540">
    <property type="entry name" value="Rrn7_cyclin_N"/>
</dbReference>
<accession>A0A5E8BEV9</accession>
<dbReference type="EMBL" id="CABVLU010000002">
    <property type="protein sequence ID" value="VVT50145.1"/>
    <property type="molecule type" value="Genomic_DNA"/>
</dbReference>
<gene>
    <name evidence="14" type="ORF">SAPINGB_P002623</name>
</gene>
<dbReference type="PANTHER" id="PTHR31576">
    <property type="entry name" value="TATA BOX-BINDING PROTEIN-ASSOCIATED FACTOR RNA POLYMERASE I SUBUNIT B"/>
    <property type="match status" value="1"/>
</dbReference>
<evidence type="ECO:0000313" key="14">
    <source>
        <dbReference type="EMBL" id="VVT50145.1"/>
    </source>
</evidence>
<evidence type="ECO:0000256" key="9">
    <source>
        <dbReference type="ARBA" id="ARBA00023242"/>
    </source>
</evidence>
<keyword evidence="5" id="KW-0862">Zinc</keyword>
<dbReference type="Pfam" id="PF20645">
    <property type="entry name" value="Rrn7_cyclin_C"/>
    <property type="match status" value="1"/>
</dbReference>
<dbReference type="GO" id="GO:0001164">
    <property type="term" value="F:RNA polymerase I core promoter sequence-specific DNA binding"/>
    <property type="evidence" value="ECO:0007669"/>
    <property type="project" value="InterPro"/>
</dbReference>
<dbReference type="GeneID" id="43581441"/>
<dbReference type="Proteomes" id="UP000398389">
    <property type="component" value="Unassembled WGS sequence"/>
</dbReference>
<feature type="compositionally biased region" description="Polar residues" evidence="10">
    <location>
        <begin position="138"/>
        <end position="149"/>
    </location>
</feature>
<dbReference type="InterPro" id="IPR021752">
    <property type="entry name" value="TF_Rrn7_Zf"/>
</dbReference>
<feature type="domain" description="Rrn7/TAF1B C-terminal cyclin" evidence="13">
    <location>
        <begin position="258"/>
        <end position="409"/>
    </location>
</feature>
<evidence type="ECO:0000256" key="7">
    <source>
        <dbReference type="ARBA" id="ARBA00023125"/>
    </source>
</evidence>
<dbReference type="InterPro" id="IPR048538">
    <property type="entry name" value="Rrn7_cyclin_C"/>
</dbReference>
<evidence type="ECO:0000259" key="11">
    <source>
        <dbReference type="Pfam" id="PF11781"/>
    </source>
</evidence>
<evidence type="ECO:0000256" key="3">
    <source>
        <dbReference type="ARBA" id="ARBA00022723"/>
    </source>
</evidence>
<dbReference type="OrthoDB" id="428577at2759"/>